<comment type="caution">
    <text evidence="1">The sequence shown here is derived from an EMBL/GenBank/DDBJ whole genome shotgun (WGS) entry which is preliminary data.</text>
</comment>
<evidence type="ECO:0000313" key="1">
    <source>
        <dbReference type="EMBL" id="KYG82492.1"/>
    </source>
</evidence>
<reference evidence="1 2" key="1">
    <citation type="submission" date="2016-01" db="EMBL/GenBank/DDBJ databases">
        <title>Genome sequencing of Roseivirga echinicomitans KMM 6058.</title>
        <authorList>
            <person name="Selvaratnam C."/>
            <person name="Thevarajoo S."/>
            <person name="Goh K.M."/>
            <person name="Ee R."/>
            <person name="Chan K.-G."/>
            <person name="Chong C.S."/>
        </authorList>
    </citation>
    <scope>NUCLEOTIDE SEQUENCE [LARGE SCALE GENOMIC DNA]</scope>
    <source>
        <strain evidence="1 2">KMM 6058</strain>
    </source>
</reference>
<evidence type="ECO:0000313" key="2">
    <source>
        <dbReference type="Proteomes" id="UP000075615"/>
    </source>
</evidence>
<dbReference type="STRING" id="296218.AWN68_14655"/>
<organism evidence="1 2">
    <name type="scientific">Roseivirga echinicomitans</name>
    <dbReference type="NCBI Taxonomy" id="296218"/>
    <lineage>
        <taxon>Bacteria</taxon>
        <taxon>Pseudomonadati</taxon>
        <taxon>Bacteroidota</taxon>
        <taxon>Cytophagia</taxon>
        <taxon>Cytophagales</taxon>
        <taxon>Roseivirgaceae</taxon>
        <taxon>Roseivirga</taxon>
    </lineage>
</organism>
<dbReference type="RefSeq" id="WP_068412514.1">
    <property type="nucleotide sequence ID" value="NZ_LRDB01000003.1"/>
</dbReference>
<dbReference type="OrthoDB" id="1405967at2"/>
<dbReference type="Pfam" id="PF13557">
    <property type="entry name" value="Phenol_MetA_deg"/>
    <property type="match status" value="1"/>
</dbReference>
<name>A0A150XV40_9BACT</name>
<proteinExistence type="predicted"/>
<evidence type="ECO:0008006" key="3">
    <source>
        <dbReference type="Google" id="ProtNLM"/>
    </source>
</evidence>
<gene>
    <name evidence="1" type="ORF">AWN68_14655</name>
</gene>
<dbReference type="Proteomes" id="UP000075615">
    <property type="component" value="Unassembled WGS sequence"/>
</dbReference>
<protein>
    <recommendedName>
        <fullName evidence="3">Transporter</fullName>
    </recommendedName>
</protein>
<keyword evidence="2" id="KW-1185">Reference proteome</keyword>
<sequence>MTFDKLILIGLCWIGALTSLKAQTCCTGGIPLTGAINLNPSTQGIRAGLTYDVNRLSDFVQGDRVLNNSFLKRETRSVITQVDFFMRDSIGFSVLIPYSYLSEENTQTKTTYKASGLGDISVWANKLLLNSQRSTLAVAVGVKLPTGETNIKDESGNFDLPLSLQPGTGSIDFMMASFLQSTFKFRPSLSYSATGVFKVNTVGKRYDAHPEYRYSNELDFYLGLSEQILLLNQLVTPQVQLRLNRFGEHIQNGFENPNTGGSWLYLGTGFSWASTQKLSLSFRGQWPLLRTVNGFQLTTTDRFSLSAFYSFIK</sequence>
<dbReference type="EMBL" id="LRDB01000003">
    <property type="protein sequence ID" value="KYG82492.1"/>
    <property type="molecule type" value="Genomic_DNA"/>
</dbReference>
<dbReference type="InterPro" id="IPR025737">
    <property type="entry name" value="FApF"/>
</dbReference>
<accession>A0A150XV40</accession>
<dbReference type="AlphaFoldDB" id="A0A150XV40"/>